<dbReference type="Proteomes" id="UP000613512">
    <property type="component" value="Unassembled WGS sequence"/>
</dbReference>
<evidence type="ECO:0000313" key="2">
    <source>
        <dbReference type="Proteomes" id="UP000613512"/>
    </source>
</evidence>
<protein>
    <submittedName>
        <fullName evidence="1">Uncharacterized protein</fullName>
    </submittedName>
</protein>
<organism evidence="1 2">
    <name type="scientific">Ornithinibacillus halotolerans</name>
    <dbReference type="NCBI Taxonomy" id="1274357"/>
    <lineage>
        <taxon>Bacteria</taxon>
        <taxon>Bacillati</taxon>
        <taxon>Bacillota</taxon>
        <taxon>Bacilli</taxon>
        <taxon>Bacillales</taxon>
        <taxon>Bacillaceae</taxon>
        <taxon>Ornithinibacillus</taxon>
    </lineage>
</organism>
<dbReference type="RefSeq" id="WP_188386153.1">
    <property type="nucleotide sequence ID" value="NZ_BMEY01000028.1"/>
</dbReference>
<proteinExistence type="predicted"/>
<keyword evidence="2" id="KW-1185">Reference proteome</keyword>
<reference evidence="1" key="1">
    <citation type="journal article" date="2014" name="Int. J. Syst. Evol. Microbiol.">
        <title>Complete genome sequence of Corynebacterium casei LMG S-19264T (=DSM 44701T), isolated from a smear-ripened cheese.</title>
        <authorList>
            <consortium name="US DOE Joint Genome Institute (JGI-PGF)"/>
            <person name="Walter F."/>
            <person name="Albersmeier A."/>
            <person name="Kalinowski J."/>
            <person name="Ruckert C."/>
        </authorList>
    </citation>
    <scope>NUCLEOTIDE SEQUENCE</scope>
    <source>
        <strain evidence="1">CGMCC 1.12408</strain>
    </source>
</reference>
<reference evidence="1" key="2">
    <citation type="submission" date="2020-09" db="EMBL/GenBank/DDBJ databases">
        <authorList>
            <person name="Sun Q."/>
            <person name="Zhou Y."/>
        </authorList>
    </citation>
    <scope>NUCLEOTIDE SEQUENCE</scope>
    <source>
        <strain evidence="1">CGMCC 1.12408</strain>
    </source>
</reference>
<name>A0A916SAF6_9BACI</name>
<accession>A0A916SAF6</accession>
<sequence length="51" mass="5942">MSKKLSNEQKKKVKAFIEEKKKNSKPVTIKGINLKNGEPFEYKLYGDKDIK</sequence>
<dbReference type="AlphaFoldDB" id="A0A916SAF6"/>
<gene>
    <name evidence="1" type="ORF">GCM10008025_36920</name>
</gene>
<comment type="caution">
    <text evidence="1">The sequence shown here is derived from an EMBL/GenBank/DDBJ whole genome shotgun (WGS) entry which is preliminary data.</text>
</comment>
<dbReference type="EMBL" id="BMEY01000028">
    <property type="protein sequence ID" value="GGA91013.1"/>
    <property type="molecule type" value="Genomic_DNA"/>
</dbReference>
<evidence type="ECO:0000313" key="1">
    <source>
        <dbReference type="EMBL" id="GGA91013.1"/>
    </source>
</evidence>